<comment type="caution">
    <text evidence="2">The sequence shown here is derived from an EMBL/GenBank/DDBJ whole genome shotgun (WGS) entry which is preliminary data.</text>
</comment>
<reference evidence="2 3" key="1">
    <citation type="submission" date="2018-06" db="EMBL/GenBank/DDBJ databases">
        <title>Genomic Encyclopedia of Type Strains, Phase IV (KMG-IV): sequencing the most valuable type-strain genomes for metagenomic binning, comparative biology and taxonomic classification.</title>
        <authorList>
            <person name="Goeker M."/>
        </authorList>
    </citation>
    <scope>NUCLEOTIDE SEQUENCE [LARGE SCALE GENOMIC DNA]</scope>
    <source>
        <strain evidence="2 3">DSM 25520</strain>
    </source>
</reference>
<evidence type="ECO:0000313" key="2">
    <source>
        <dbReference type="EMBL" id="RBP36037.1"/>
    </source>
</evidence>
<sequence length="243" mass="25179">MTTQNTNPFVLPGFGQGGEMGQNPILTSMEMMRQAWQGLAGSGALSPQSLGLPMDIDELDKRIADMRAVENWLRMSSTMLASTIQGLEVQRATIATLKAFVATSAPEEGGAGNPSPLEVALGIKPSGQAKIKTMHDTDESAAHAKEPLPGIEHGDPAQGWWNMLQNQFNTLAAATMQGAEAVQAAAAPLAEQAAQAVAAAGSAARPAESAVKSPVAKKAVKRAAPASKAAPRKSRTAAKTRSS</sequence>
<dbReference type="Proteomes" id="UP000253628">
    <property type="component" value="Unassembled WGS sequence"/>
</dbReference>
<proteinExistence type="predicted"/>
<accession>A0A366H589</accession>
<dbReference type="EMBL" id="QNRQ01000014">
    <property type="protein sequence ID" value="RBP36037.1"/>
    <property type="molecule type" value="Genomic_DNA"/>
</dbReference>
<dbReference type="RefSeq" id="WP_113934823.1">
    <property type="nucleotide sequence ID" value="NZ_JACCEU010000002.1"/>
</dbReference>
<feature type="region of interest" description="Disordered" evidence="1">
    <location>
        <begin position="198"/>
        <end position="243"/>
    </location>
</feature>
<protein>
    <submittedName>
        <fullName evidence="2">Uncharacterized protein</fullName>
    </submittedName>
</protein>
<feature type="compositionally biased region" description="Basic residues" evidence="1">
    <location>
        <begin position="230"/>
        <end position="243"/>
    </location>
</feature>
<dbReference type="NCBIfam" id="NF043076">
    <property type="entry name" value="PHA_gran_PhaM"/>
    <property type="match status" value="1"/>
</dbReference>
<dbReference type="OrthoDB" id="8566581at2"/>
<name>A0A366H589_9BURK</name>
<feature type="compositionally biased region" description="Low complexity" evidence="1">
    <location>
        <begin position="198"/>
        <end position="229"/>
    </location>
</feature>
<keyword evidence="3" id="KW-1185">Reference proteome</keyword>
<dbReference type="InterPro" id="IPR050026">
    <property type="entry name" value="PHA_gran_PhaM_N"/>
</dbReference>
<evidence type="ECO:0000256" key="1">
    <source>
        <dbReference type="SAM" id="MobiDB-lite"/>
    </source>
</evidence>
<organism evidence="2 3">
    <name type="scientific">Eoetvoesiella caeni</name>
    <dbReference type="NCBI Taxonomy" id="645616"/>
    <lineage>
        <taxon>Bacteria</taxon>
        <taxon>Pseudomonadati</taxon>
        <taxon>Pseudomonadota</taxon>
        <taxon>Betaproteobacteria</taxon>
        <taxon>Burkholderiales</taxon>
        <taxon>Alcaligenaceae</taxon>
        <taxon>Eoetvoesiella</taxon>
    </lineage>
</organism>
<dbReference type="AlphaFoldDB" id="A0A366H589"/>
<gene>
    <name evidence="2" type="ORF">DFR37_11492</name>
</gene>
<evidence type="ECO:0000313" key="3">
    <source>
        <dbReference type="Proteomes" id="UP000253628"/>
    </source>
</evidence>